<dbReference type="GO" id="GO:0004674">
    <property type="term" value="F:protein serine/threonine kinase activity"/>
    <property type="evidence" value="ECO:0007669"/>
    <property type="project" value="TreeGrafter"/>
</dbReference>
<dbReference type="GO" id="GO:0005524">
    <property type="term" value="F:ATP binding"/>
    <property type="evidence" value="ECO:0007669"/>
    <property type="project" value="InterPro"/>
</dbReference>
<comment type="caution">
    <text evidence="2">The sequence shown here is derived from an EMBL/GenBank/DDBJ whole genome shotgun (WGS) entry which is preliminary data.</text>
</comment>
<dbReference type="InterPro" id="IPR000719">
    <property type="entry name" value="Prot_kinase_dom"/>
</dbReference>
<dbReference type="EMBL" id="BEXD01000458">
    <property type="protein sequence ID" value="GBB87643.1"/>
    <property type="molecule type" value="Genomic_DNA"/>
</dbReference>
<dbReference type="InterPro" id="IPR051681">
    <property type="entry name" value="Ser/Thr_Kinases-Pseudokinases"/>
</dbReference>
<name>A0A2Z6QBS4_9GLOM</name>
<dbReference type="SUPFAM" id="SSF56112">
    <property type="entry name" value="Protein kinase-like (PK-like)"/>
    <property type="match status" value="1"/>
</dbReference>
<dbReference type="InterPro" id="IPR001245">
    <property type="entry name" value="Ser-Thr/Tyr_kinase_cat_dom"/>
</dbReference>
<dbReference type="InterPro" id="IPR011009">
    <property type="entry name" value="Kinase-like_dom_sf"/>
</dbReference>
<accession>A0A2Z6QBS4</accession>
<keyword evidence="3" id="KW-1185">Reference proteome</keyword>
<dbReference type="Gene3D" id="1.10.510.10">
    <property type="entry name" value="Transferase(Phosphotransferase) domain 1"/>
    <property type="match status" value="1"/>
</dbReference>
<dbReference type="AlphaFoldDB" id="A0A2Z6QBS4"/>
<dbReference type="Pfam" id="PF07714">
    <property type="entry name" value="PK_Tyr_Ser-Thr"/>
    <property type="match status" value="1"/>
</dbReference>
<evidence type="ECO:0000313" key="3">
    <source>
        <dbReference type="Proteomes" id="UP000247702"/>
    </source>
</evidence>
<dbReference type="Proteomes" id="UP000247702">
    <property type="component" value="Unassembled WGS sequence"/>
</dbReference>
<organism evidence="2 3">
    <name type="scientific">Rhizophagus clarus</name>
    <dbReference type="NCBI Taxonomy" id="94130"/>
    <lineage>
        <taxon>Eukaryota</taxon>
        <taxon>Fungi</taxon>
        <taxon>Fungi incertae sedis</taxon>
        <taxon>Mucoromycota</taxon>
        <taxon>Glomeromycotina</taxon>
        <taxon>Glomeromycetes</taxon>
        <taxon>Glomerales</taxon>
        <taxon>Glomeraceae</taxon>
        <taxon>Rhizophagus</taxon>
    </lineage>
</organism>
<evidence type="ECO:0000259" key="1">
    <source>
        <dbReference type="PROSITE" id="PS50011"/>
    </source>
</evidence>
<gene>
    <name evidence="2" type="ORF">RclHR1_01410026</name>
</gene>
<reference evidence="2 3" key="1">
    <citation type="submission" date="2017-11" db="EMBL/GenBank/DDBJ databases">
        <title>The genome of Rhizophagus clarus HR1 reveals common genetic basis of auxotrophy among arbuscular mycorrhizal fungi.</title>
        <authorList>
            <person name="Kobayashi Y."/>
        </authorList>
    </citation>
    <scope>NUCLEOTIDE SEQUENCE [LARGE SCALE GENOMIC DNA]</scope>
    <source>
        <strain evidence="2 3">HR1</strain>
    </source>
</reference>
<dbReference type="PANTHER" id="PTHR44329:SF289">
    <property type="entry name" value="SERINE_THREONINE-PROTEIN KINASE VIK"/>
    <property type="match status" value="1"/>
</dbReference>
<proteinExistence type="predicted"/>
<dbReference type="PROSITE" id="PS50011">
    <property type="entry name" value="PROTEIN_KINASE_DOM"/>
    <property type="match status" value="1"/>
</dbReference>
<dbReference type="PANTHER" id="PTHR44329">
    <property type="entry name" value="SERINE/THREONINE-PROTEIN KINASE TNNI3K-RELATED"/>
    <property type="match status" value="1"/>
</dbReference>
<evidence type="ECO:0000313" key="2">
    <source>
        <dbReference type="EMBL" id="GBB87643.1"/>
    </source>
</evidence>
<protein>
    <recommendedName>
        <fullName evidence="1">Protein kinase domain-containing protein</fullName>
    </recommendedName>
</protein>
<feature type="domain" description="Protein kinase" evidence="1">
    <location>
        <begin position="135"/>
        <end position="407"/>
    </location>
</feature>
<sequence>MSNKEKVYAAVYRAYSLADCNNHDNTYKEYEFRRNTVRTDETLKDDEKREAIKLLTKAYDDEKIRNNKGIKRICKNCNRECLATLFCEHCVRNYLKKKFSNWTSGNDKIDNLIQECQMKTINPDSIVEWIPYNNFKNIKYLTRGGFSEIYVAGWINGSYDEWDSKEQQLKRFGEQKVILKRLENIRNENHSWFVEAKSHLTVSNKWSGIIQCYGLTQDPSNKIYMLVMEKLDTDLRTYLQQNHNKLTWKERIQFTMYIISALMRIHNEGAIHRDLHSGNILFRLGGMFHVSDLGFCGPVDRPSKSIYGNLPYIAPEVIYGKKQTFESDIYSVAMLMWEISSGQPPFINYEHNYYLAMKIVSGIRPKIVPGTPLEYKNLIEQCWDADSLKRPSIRTLMIELKKLERMILYESNNNSIQYERNNLEINNVSNLENHTGGTSKLHHFENLPEPRNATKEFYNASHDFYIPDNSMYISNLYQSRKNIYEEDDIYNNPNLHPEEQDELALPDEANCTN</sequence>